<keyword evidence="2" id="KW-1185">Reference proteome</keyword>
<accession>A0A139XCL4</accession>
<dbReference type="AlphaFoldDB" id="A0A139XCL4"/>
<organism evidence="1 2">
    <name type="scientific">Scytonema hofmannii PCC 7110</name>
    <dbReference type="NCBI Taxonomy" id="128403"/>
    <lineage>
        <taxon>Bacteria</taxon>
        <taxon>Bacillati</taxon>
        <taxon>Cyanobacteriota</taxon>
        <taxon>Cyanophyceae</taxon>
        <taxon>Nostocales</taxon>
        <taxon>Scytonemataceae</taxon>
        <taxon>Scytonema</taxon>
    </lineage>
</organism>
<dbReference type="RefSeq" id="WP_017747582.1">
    <property type="nucleotide sequence ID" value="NZ_KQ976354.1"/>
</dbReference>
<dbReference type="Proteomes" id="UP000076925">
    <property type="component" value="Unassembled WGS sequence"/>
</dbReference>
<reference evidence="1 2" key="1">
    <citation type="journal article" date="2013" name="Genome Biol. Evol.">
        <title>Genomes of Stigonematalean cyanobacteria (subsection V) and the evolution of oxygenic photosynthesis from prokaryotes to plastids.</title>
        <authorList>
            <person name="Dagan T."/>
            <person name="Roettger M."/>
            <person name="Stucken K."/>
            <person name="Landan G."/>
            <person name="Koch R."/>
            <person name="Major P."/>
            <person name="Gould S.B."/>
            <person name="Goremykin V.V."/>
            <person name="Rippka R."/>
            <person name="Tandeau de Marsac N."/>
            <person name="Gugger M."/>
            <person name="Lockhart P.J."/>
            <person name="Allen J.F."/>
            <person name="Brune I."/>
            <person name="Maus I."/>
            <person name="Puhler A."/>
            <person name="Martin W.F."/>
        </authorList>
    </citation>
    <scope>NUCLEOTIDE SEQUENCE [LARGE SCALE GENOMIC DNA]</scope>
    <source>
        <strain evidence="1 2">PCC 7110</strain>
    </source>
</reference>
<dbReference type="EMBL" id="ANNX02000020">
    <property type="protein sequence ID" value="KYC42438.1"/>
    <property type="molecule type" value="Genomic_DNA"/>
</dbReference>
<proteinExistence type="predicted"/>
<gene>
    <name evidence="1" type="ORF">WA1_20965</name>
</gene>
<sequence length="93" mass="11040">MPSIYNLNTSQQIYRNLHEYLEIVYWNAGIGMGNSYIQRLEERIEHLEHFIPKHNRNWNSEGHGFYAVYVRRVSKASDMLSRWEQKVSLAVGV</sequence>
<comment type="caution">
    <text evidence="1">The sequence shown here is derived from an EMBL/GenBank/DDBJ whole genome shotgun (WGS) entry which is preliminary data.</text>
</comment>
<dbReference type="STRING" id="128403.WA1_20965"/>
<evidence type="ECO:0000313" key="2">
    <source>
        <dbReference type="Proteomes" id="UP000076925"/>
    </source>
</evidence>
<name>A0A139XCL4_9CYAN</name>
<evidence type="ECO:0000313" key="1">
    <source>
        <dbReference type="EMBL" id="KYC42438.1"/>
    </source>
</evidence>
<protein>
    <submittedName>
        <fullName evidence="1">Uncharacterized protein</fullName>
    </submittedName>
</protein>